<dbReference type="Gene3D" id="1.10.3720.10">
    <property type="entry name" value="MetI-like"/>
    <property type="match status" value="1"/>
</dbReference>
<accession>A0A2A6FUR6</accession>
<feature type="transmembrane region" description="Helical" evidence="7">
    <location>
        <begin position="143"/>
        <end position="163"/>
    </location>
</feature>
<keyword evidence="4 7" id="KW-0812">Transmembrane</keyword>
<keyword evidence="6 7" id="KW-0472">Membrane</keyword>
<name>A0A2A6FUR6_9MICO</name>
<evidence type="ECO:0000256" key="5">
    <source>
        <dbReference type="ARBA" id="ARBA00022989"/>
    </source>
</evidence>
<dbReference type="InterPro" id="IPR025966">
    <property type="entry name" value="OppC_N"/>
</dbReference>
<dbReference type="PANTHER" id="PTHR43386:SF1">
    <property type="entry name" value="D,D-DIPEPTIDE TRANSPORT SYSTEM PERMEASE PROTEIN DDPC-RELATED"/>
    <property type="match status" value="1"/>
</dbReference>
<dbReference type="Proteomes" id="UP000219994">
    <property type="component" value="Unassembled WGS sequence"/>
</dbReference>
<reference evidence="10" key="1">
    <citation type="submission" date="2017-03" db="EMBL/GenBank/DDBJ databases">
        <authorList>
            <person name="Lund M.B."/>
        </authorList>
    </citation>
    <scope>NUCLEOTIDE SEQUENCE [LARGE SCALE GENOMIC DNA]</scope>
</reference>
<feature type="transmembrane region" description="Helical" evidence="7">
    <location>
        <begin position="106"/>
        <end position="131"/>
    </location>
</feature>
<evidence type="ECO:0000256" key="1">
    <source>
        <dbReference type="ARBA" id="ARBA00004651"/>
    </source>
</evidence>
<dbReference type="InterPro" id="IPR035906">
    <property type="entry name" value="MetI-like_sf"/>
</dbReference>
<keyword evidence="3" id="KW-1003">Cell membrane</keyword>
<dbReference type="GO" id="GO:0005886">
    <property type="term" value="C:plasma membrane"/>
    <property type="evidence" value="ECO:0007669"/>
    <property type="project" value="UniProtKB-SubCell"/>
</dbReference>
<organism evidence="9 10">
    <name type="scientific">Candidatus Lumbricidiphila eiseniae</name>
    <dbReference type="NCBI Taxonomy" id="1969409"/>
    <lineage>
        <taxon>Bacteria</taxon>
        <taxon>Bacillati</taxon>
        <taxon>Actinomycetota</taxon>
        <taxon>Actinomycetes</taxon>
        <taxon>Micrococcales</taxon>
        <taxon>Microbacteriaceae</taxon>
        <taxon>Candidatus Lumbricidiphila</taxon>
    </lineage>
</organism>
<evidence type="ECO:0000256" key="2">
    <source>
        <dbReference type="ARBA" id="ARBA00022448"/>
    </source>
</evidence>
<gene>
    <name evidence="9" type="ORF">B5766_00865</name>
</gene>
<dbReference type="Pfam" id="PF12911">
    <property type="entry name" value="OppC_N"/>
    <property type="match status" value="1"/>
</dbReference>
<comment type="subcellular location">
    <subcellularLocation>
        <location evidence="1 7">Cell membrane</location>
        <topology evidence="1 7">Multi-pass membrane protein</topology>
    </subcellularLocation>
</comment>
<dbReference type="EMBL" id="NAEP01000015">
    <property type="protein sequence ID" value="PDQ36407.1"/>
    <property type="molecule type" value="Genomic_DNA"/>
</dbReference>
<evidence type="ECO:0000256" key="3">
    <source>
        <dbReference type="ARBA" id="ARBA00022475"/>
    </source>
</evidence>
<keyword evidence="5 7" id="KW-1133">Transmembrane helix</keyword>
<dbReference type="Pfam" id="PF00528">
    <property type="entry name" value="BPD_transp_1"/>
    <property type="match status" value="1"/>
</dbReference>
<dbReference type="InterPro" id="IPR000515">
    <property type="entry name" value="MetI-like"/>
</dbReference>
<evidence type="ECO:0000256" key="7">
    <source>
        <dbReference type="RuleBase" id="RU363032"/>
    </source>
</evidence>
<comment type="caution">
    <text evidence="9">The sequence shown here is derived from an EMBL/GenBank/DDBJ whole genome shotgun (WGS) entry which is preliminary data.</text>
</comment>
<comment type="similarity">
    <text evidence="7">Belongs to the binding-protein-dependent transport system permease family.</text>
</comment>
<evidence type="ECO:0000313" key="10">
    <source>
        <dbReference type="Proteomes" id="UP000219994"/>
    </source>
</evidence>
<dbReference type="InterPro" id="IPR050366">
    <property type="entry name" value="BP-dependent_transpt_permease"/>
</dbReference>
<evidence type="ECO:0000256" key="4">
    <source>
        <dbReference type="ARBA" id="ARBA00022692"/>
    </source>
</evidence>
<feature type="transmembrane region" description="Helical" evidence="7">
    <location>
        <begin position="169"/>
        <end position="186"/>
    </location>
</feature>
<feature type="transmembrane region" description="Helical" evidence="7">
    <location>
        <begin position="271"/>
        <end position="295"/>
    </location>
</feature>
<proteinExistence type="inferred from homology"/>
<feature type="transmembrane region" description="Helical" evidence="7">
    <location>
        <begin position="36"/>
        <end position="58"/>
    </location>
</feature>
<evidence type="ECO:0000256" key="6">
    <source>
        <dbReference type="ARBA" id="ARBA00023136"/>
    </source>
</evidence>
<evidence type="ECO:0000259" key="8">
    <source>
        <dbReference type="PROSITE" id="PS50928"/>
    </source>
</evidence>
<dbReference type="CDD" id="cd06261">
    <property type="entry name" value="TM_PBP2"/>
    <property type="match status" value="1"/>
</dbReference>
<feature type="domain" description="ABC transmembrane type-1" evidence="8">
    <location>
        <begin position="104"/>
        <end position="295"/>
    </location>
</feature>
<feature type="transmembrane region" description="Helical" evidence="7">
    <location>
        <begin position="225"/>
        <end position="251"/>
    </location>
</feature>
<protein>
    <submittedName>
        <fullName evidence="9">ABC transporter permease</fullName>
    </submittedName>
</protein>
<dbReference type="SUPFAM" id="SSF161098">
    <property type="entry name" value="MetI-like"/>
    <property type="match status" value="1"/>
</dbReference>
<keyword evidence="2 7" id="KW-0813">Transport</keyword>
<sequence>MSPVRTPKQAAAVAAVVQRGSTSLTLRRLRRDPASMIAAVFILLLVLFALCAPLIAAWTGHGPNEQFRDTGLSPSGTPVAPGGQFLLGTDQLGRDVFVRLAYGAQVSLMVGVLASLAAATIGVVVGVVAGYLGGVVDTILSRVMDLVMSVPFLLCAIALVSVFGPSLPLSVAVIVFFSWTALGRVIRGQVLALREREFVEAARSLGASHVSIMIRDLLPNLAVPILIYSTLMIPSAIVFEATLSFLGLGVVPPTASWGGMLAEAGNNSVYLVAWWLVIFPGLTLLGATLSFNILGDGLRDALDPRSQMGRGR</sequence>
<dbReference type="PANTHER" id="PTHR43386">
    <property type="entry name" value="OLIGOPEPTIDE TRANSPORT SYSTEM PERMEASE PROTEIN APPC"/>
    <property type="match status" value="1"/>
</dbReference>
<evidence type="ECO:0000313" key="9">
    <source>
        <dbReference type="EMBL" id="PDQ36407.1"/>
    </source>
</evidence>
<dbReference type="AlphaFoldDB" id="A0A2A6FUR6"/>
<dbReference type="PROSITE" id="PS50928">
    <property type="entry name" value="ABC_TM1"/>
    <property type="match status" value="1"/>
</dbReference>
<dbReference type="GO" id="GO:0055085">
    <property type="term" value="P:transmembrane transport"/>
    <property type="evidence" value="ECO:0007669"/>
    <property type="project" value="InterPro"/>
</dbReference>